<accession>A0ABP8EMF4</accession>
<feature type="region of interest" description="Disordered" evidence="1">
    <location>
        <begin position="1"/>
        <end position="32"/>
    </location>
</feature>
<name>A0ABP8EMF4_9MICO</name>
<sequence length="366" mass="40621">MSDDENTKDSAGNSGSAGDPGKSPGLTPDLEAGLHKTLESIQRSLSSVQPPRYTLPESTLKNIASVSRIAEAQQAQLAQVIKPLLNAQPFSQTQVAMISSDIFKSHRLTQSTLNRIASQLNRNTDFGIAESATRAANRFVAQQTSWLQNIVPAVDVIPAAFYPPNLRDIDGLRFVEVEQVVMVDGIPLYGLPRPSTSELLIRADGARKRRDILGRRWKSISTDCRRAVEDCGSDRVAPYIRFVLAALDALEAGHTEAAQALAGSLIDTILNAYFGIDRYKYTPNKRTRTTDAYDEFSVRQFIAFAPLWQTYQQYFPTNGDRVPMAFNRHATAHKVSPRQFNRRNAVQGIMFACSLIYRLDEESPIS</sequence>
<protein>
    <submittedName>
        <fullName evidence="2">Uncharacterized protein</fullName>
    </submittedName>
</protein>
<evidence type="ECO:0000313" key="3">
    <source>
        <dbReference type="Proteomes" id="UP001501586"/>
    </source>
</evidence>
<comment type="caution">
    <text evidence="2">The sequence shown here is derived from an EMBL/GenBank/DDBJ whole genome shotgun (WGS) entry which is preliminary data.</text>
</comment>
<gene>
    <name evidence="2" type="ORF">GCM10022261_27170</name>
</gene>
<evidence type="ECO:0000313" key="2">
    <source>
        <dbReference type="EMBL" id="GAA4285186.1"/>
    </source>
</evidence>
<keyword evidence="3" id="KW-1185">Reference proteome</keyword>
<dbReference type="RefSeq" id="WP_236865967.1">
    <property type="nucleotide sequence ID" value="NZ_BAABAZ010000008.1"/>
</dbReference>
<dbReference type="EMBL" id="BAABAZ010000008">
    <property type="protein sequence ID" value="GAA4285186.1"/>
    <property type="molecule type" value="Genomic_DNA"/>
</dbReference>
<dbReference type="Proteomes" id="UP001501586">
    <property type="component" value="Unassembled WGS sequence"/>
</dbReference>
<organism evidence="2 3">
    <name type="scientific">Brevibacterium daeguense</name>
    <dbReference type="NCBI Taxonomy" id="909936"/>
    <lineage>
        <taxon>Bacteria</taxon>
        <taxon>Bacillati</taxon>
        <taxon>Actinomycetota</taxon>
        <taxon>Actinomycetes</taxon>
        <taxon>Micrococcales</taxon>
        <taxon>Brevibacteriaceae</taxon>
        <taxon>Brevibacterium</taxon>
    </lineage>
</organism>
<evidence type="ECO:0000256" key="1">
    <source>
        <dbReference type="SAM" id="MobiDB-lite"/>
    </source>
</evidence>
<reference evidence="3" key="1">
    <citation type="journal article" date="2019" name="Int. J. Syst. Evol. Microbiol.">
        <title>The Global Catalogue of Microorganisms (GCM) 10K type strain sequencing project: providing services to taxonomists for standard genome sequencing and annotation.</title>
        <authorList>
            <consortium name="The Broad Institute Genomics Platform"/>
            <consortium name="The Broad Institute Genome Sequencing Center for Infectious Disease"/>
            <person name="Wu L."/>
            <person name="Ma J."/>
        </authorList>
    </citation>
    <scope>NUCLEOTIDE SEQUENCE [LARGE SCALE GENOMIC DNA]</scope>
    <source>
        <strain evidence="3">JCM 17458</strain>
    </source>
</reference>
<proteinExistence type="predicted"/>